<accession>A0A0C9WN22</accession>
<gene>
    <name evidence="2" type="ORF">K443DRAFT_478184</name>
</gene>
<dbReference type="EMBL" id="KN838993">
    <property type="protein sequence ID" value="KIJ91560.1"/>
    <property type="molecule type" value="Genomic_DNA"/>
</dbReference>
<name>A0A0C9WN22_9AGAR</name>
<evidence type="ECO:0000256" key="1">
    <source>
        <dbReference type="SAM" id="MobiDB-lite"/>
    </source>
</evidence>
<dbReference type="AlphaFoldDB" id="A0A0C9WN22"/>
<feature type="region of interest" description="Disordered" evidence="1">
    <location>
        <begin position="27"/>
        <end position="47"/>
    </location>
</feature>
<reference evidence="3" key="2">
    <citation type="submission" date="2015-01" db="EMBL/GenBank/DDBJ databases">
        <title>Evolutionary Origins and Diversification of the Mycorrhizal Mutualists.</title>
        <authorList>
            <consortium name="DOE Joint Genome Institute"/>
            <consortium name="Mycorrhizal Genomics Consortium"/>
            <person name="Kohler A."/>
            <person name="Kuo A."/>
            <person name="Nagy L.G."/>
            <person name="Floudas D."/>
            <person name="Copeland A."/>
            <person name="Barry K.W."/>
            <person name="Cichocki N."/>
            <person name="Veneault-Fourrey C."/>
            <person name="LaButti K."/>
            <person name="Lindquist E.A."/>
            <person name="Lipzen A."/>
            <person name="Lundell T."/>
            <person name="Morin E."/>
            <person name="Murat C."/>
            <person name="Riley R."/>
            <person name="Ohm R."/>
            <person name="Sun H."/>
            <person name="Tunlid A."/>
            <person name="Henrissat B."/>
            <person name="Grigoriev I.V."/>
            <person name="Hibbett D.S."/>
            <person name="Martin F."/>
        </authorList>
    </citation>
    <scope>NUCLEOTIDE SEQUENCE [LARGE SCALE GENOMIC DNA]</scope>
    <source>
        <strain evidence="3">LaAM-08-1</strain>
    </source>
</reference>
<dbReference type="HOGENOM" id="CLU_1886095_0_0_1"/>
<dbReference type="Proteomes" id="UP000054477">
    <property type="component" value="Unassembled WGS sequence"/>
</dbReference>
<sequence length="135" mass="15175">MFEKLRLAKRKTQLTYNVDLERPTTRSFSLPSLSSQSQASVRDDFQSDVRTQSVQDVNLEVAMPLSSPVSSREFTKVEPVRMHEAISLRNKLQLQLSSSSQILVQLPIQVGAHTGRRLTSIKHPIHGRGRADPTP</sequence>
<keyword evidence="3" id="KW-1185">Reference proteome</keyword>
<reference evidence="2 3" key="1">
    <citation type="submission" date="2014-04" db="EMBL/GenBank/DDBJ databases">
        <authorList>
            <consortium name="DOE Joint Genome Institute"/>
            <person name="Kuo A."/>
            <person name="Kohler A."/>
            <person name="Nagy L.G."/>
            <person name="Floudas D."/>
            <person name="Copeland A."/>
            <person name="Barry K.W."/>
            <person name="Cichocki N."/>
            <person name="Veneault-Fourrey C."/>
            <person name="LaButti K."/>
            <person name="Lindquist E.A."/>
            <person name="Lipzen A."/>
            <person name="Lundell T."/>
            <person name="Morin E."/>
            <person name="Murat C."/>
            <person name="Sun H."/>
            <person name="Tunlid A."/>
            <person name="Henrissat B."/>
            <person name="Grigoriev I.V."/>
            <person name="Hibbett D.S."/>
            <person name="Martin F."/>
            <person name="Nordberg H.P."/>
            <person name="Cantor M.N."/>
            <person name="Hua S.X."/>
        </authorList>
    </citation>
    <scope>NUCLEOTIDE SEQUENCE [LARGE SCALE GENOMIC DNA]</scope>
    <source>
        <strain evidence="2 3">LaAM-08-1</strain>
    </source>
</reference>
<feature type="compositionally biased region" description="Low complexity" evidence="1">
    <location>
        <begin position="27"/>
        <end position="40"/>
    </location>
</feature>
<evidence type="ECO:0000313" key="3">
    <source>
        <dbReference type="Proteomes" id="UP000054477"/>
    </source>
</evidence>
<evidence type="ECO:0000313" key="2">
    <source>
        <dbReference type="EMBL" id="KIJ91560.1"/>
    </source>
</evidence>
<protein>
    <submittedName>
        <fullName evidence="2">Uncharacterized protein</fullName>
    </submittedName>
</protein>
<proteinExistence type="predicted"/>
<organism evidence="2 3">
    <name type="scientific">Laccaria amethystina LaAM-08-1</name>
    <dbReference type="NCBI Taxonomy" id="1095629"/>
    <lineage>
        <taxon>Eukaryota</taxon>
        <taxon>Fungi</taxon>
        <taxon>Dikarya</taxon>
        <taxon>Basidiomycota</taxon>
        <taxon>Agaricomycotina</taxon>
        <taxon>Agaricomycetes</taxon>
        <taxon>Agaricomycetidae</taxon>
        <taxon>Agaricales</taxon>
        <taxon>Agaricineae</taxon>
        <taxon>Hydnangiaceae</taxon>
        <taxon>Laccaria</taxon>
    </lineage>
</organism>